<evidence type="ECO:0000256" key="8">
    <source>
        <dbReference type="ARBA" id="ARBA00023315"/>
    </source>
</evidence>
<dbReference type="PANTHER" id="PTHR13285:SF23">
    <property type="entry name" value="TEICHOIC ACID D-ALANYLTRANSFERASE"/>
    <property type="match status" value="1"/>
</dbReference>
<reference evidence="11 12" key="1">
    <citation type="submission" date="2018-07" db="EMBL/GenBank/DDBJ databases">
        <title>Genomic Encyclopedia of Type Strains, Phase III (KMG-III): the genomes of soil and plant-associated and newly described type strains.</title>
        <authorList>
            <person name="Whitman W."/>
        </authorList>
    </citation>
    <scope>NUCLEOTIDE SEQUENCE [LARGE SCALE GENOMIC DNA]</scope>
    <source>
        <strain evidence="11 12">CECT 8236</strain>
    </source>
</reference>
<evidence type="ECO:0000256" key="7">
    <source>
        <dbReference type="ARBA" id="ARBA00023136"/>
    </source>
</evidence>
<dbReference type="OrthoDB" id="9805788at2"/>
<name>A0A3D9IKJ5_9BACL</name>
<evidence type="ECO:0000313" key="11">
    <source>
        <dbReference type="EMBL" id="RED61626.1"/>
    </source>
</evidence>
<organism evidence="11 12">
    <name type="scientific">Cohnella lupini</name>
    <dbReference type="NCBI Taxonomy" id="1294267"/>
    <lineage>
        <taxon>Bacteria</taxon>
        <taxon>Bacillati</taxon>
        <taxon>Bacillota</taxon>
        <taxon>Bacilli</taxon>
        <taxon>Bacillales</taxon>
        <taxon>Paenibacillaceae</taxon>
        <taxon>Cohnella</taxon>
    </lineage>
</organism>
<keyword evidence="7 9" id="KW-0472">Membrane</keyword>
<evidence type="ECO:0000256" key="1">
    <source>
        <dbReference type="ARBA" id="ARBA00004651"/>
    </source>
</evidence>
<dbReference type="GO" id="GO:0042121">
    <property type="term" value="P:alginic acid biosynthetic process"/>
    <property type="evidence" value="ECO:0007669"/>
    <property type="project" value="InterPro"/>
</dbReference>
<dbReference type="PIRSF" id="PIRSF500217">
    <property type="entry name" value="AlgI"/>
    <property type="match status" value="1"/>
</dbReference>
<dbReference type="InterPro" id="IPR028362">
    <property type="entry name" value="AlgI"/>
</dbReference>
<accession>A0A3D9IKJ5</accession>
<protein>
    <submittedName>
        <fullName evidence="11">Alginate O-acetyltransferase complex protein AlgI</fullName>
    </submittedName>
</protein>
<sequence length="469" mass="53791">MVFSSLFFLYLFLPILLIAYFVFKNTTYRNWILIFFSFAFYAWGEPVWIVLLLLASIIGYLFALGIEKYRGTWVAKTMYITAIAVNIGILGFFKYAGFLVDNVNSILPFDIPHPEVTLPIGISFFTFEIICYLTDVYKGTIKAPRSPKKLLLYVSFFPHLVAGPIIRYSDIQHQIDNPKVTMAGFSEGITRFMIGLGKKVIIANLLGESVAQLLNPSSGSATVLGIWFGVCLFALQIYFDFSGYSDMAIGLGKMFGFNLRENFNYPYVSKSAGEFWRRWNMSLGGFFRDYVYIPLGGNRRFYLRNLFVVWFLTGFWHGASWNFIIWGLYFGLLIYLERLFIGKWLEKAGAVVSHIYGTFIMLIGWVWFYFTDLHEAIKALLTMFGLNHRDFSNLELQIYFKENLLLFLVAIIASTPLMKWTFTRMAESNPKLGAGLHGIGVPVLNIAILIIATILLIGSTYNPFLYYRF</sequence>
<feature type="transmembrane region" description="Helical" evidence="10">
    <location>
        <begin position="434"/>
        <end position="457"/>
    </location>
</feature>
<feature type="transmembrane region" description="Helical" evidence="10">
    <location>
        <begin position="49"/>
        <end position="66"/>
    </location>
</feature>
<feature type="transmembrane region" description="Helical" evidence="10">
    <location>
        <begin position="219"/>
        <end position="239"/>
    </location>
</feature>
<evidence type="ECO:0000256" key="6">
    <source>
        <dbReference type="ARBA" id="ARBA00022989"/>
    </source>
</evidence>
<dbReference type="PIRSF" id="PIRSF016636">
    <property type="entry name" value="AlgI_DltB"/>
    <property type="match status" value="1"/>
</dbReference>
<feature type="transmembrane region" description="Helical" evidence="10">
    <location>
        <begin position="307"/>
        <end position="336"/>
    </location>
</feature>
<dbReference type="Proteomes" id="UP000256869">
    <property type="component" value="Unassembled WGS sequence"/>
</dbReference>
<evidence type="ECO:0000256" key="10">
    <source>
        <dbReference type="SAM" id="Phobius"/>
    </source>
</evidence>
<keyword evidence="5 10" id="KW-0812">Transmembrane</keyword>
<dbReference type="AlphaFoldDB" id="A0A3D9IKJ5"/>
<keyword evidence="4 9" id="KW-0808">Transferase</keyword>
<dbReference type="EMBL" id="QRDY01000005">
    <property type="protein sequence ID" value="RED61626.1"/>
    <property type="molecule type" value="Genomic_DNA"/>
</dbReference>
<gene>
    <name evidence="11" type="ORF">DFP95_10554</name>
</gene>
<feature type="transmembrane region" description="Helical" evidence="10">
    <location>
        <begin position="116"/>
        <end position="138"/>
    </location>
</feature>
<dbReference type="InterPro" id="IPR051085">
    <property type="entry name" value="MB_O-acyltransferase"/>
</dbReference>
<evidence type="ECO:0000313" key="12">
    <source>
        <dbReference type="Proteomes" id="UP000256869"/>
    </source>
</evidence>
<comment type="similarity">
    <text evidence="2 9">Belongs to the membrane-bound acyltransferase family.</text>
</comment>
<dbReference type="InterPro" id="IPR004299">
    <property type="entry name" value="MBOAT_fam"/>
</dbReference>
<comment type="subcellular location">
    <subcellularLocation>
        <location evidence="1">Cell membrane</location>
        <topology evidence="1">Multi-pass membrane protein</topology>
    </subcellularLocation>
</comment>
<evidence type="ECO:0000256" key="2">
    <source>
        <dbReference type="ARBA" id="ARBA00010323"/>
    </source>
</evidence>
<evidence type="ECO:0000256" key="9">
    <source>
        <dbReference type="PIRNR" id="PIRNR016636"/>
    </source>
</evidence>
<evidence type="ECO:0000256" key="5">
    <source>
        <dbReference type="ARBA" id="ARBA00022692"/>
    </source>
</evidence>
<feature type="transmembrane region" description="Helical" evidence="10">
    <location>
        <begin position="6"/>
        <end position="23"/>
    </location>
</feature>
<evidence type="ECO:0000256" key="3">
    <source>
        <dbReference type="ARBA" id="ARBA00022475"/>
    </source>
</evidence>
<keyword evidence="8 9" id="KW-0012">Acyltransferase</keyword>
<dbReference type="GO" id="GO:0005886">
    <property type="term" value="C:plasma membrane"/>
    <property type="evidence" value="ECO:0007669"/>
    <property type="project" value="UniProtKB-SubCell"/>
</dbReference>
<dbReference type="GO" id="GO:0016746">
    <property type="term" value="F:acyltransferase activity"/>
    <property type="evidence" value="ECO:0007669"/>
    <property type="project" value="UniProtKB-KW"/>
</dbReference>
<feature type="transmembrane region" description="Helical" evidence="10">
    <location>
        <begin position="404"/>
        <end position="422"/>
    </location>
</feature>
<evidence type="ECO:0000256" key="4">
    <source>
        <dbReference type="ARBA" id="ARBA00022679"/>
    </source>
</evidence>
<feature type="transmembrane region" description="Helical" evidence="10">
    <location>
        <begin position="78"/>
        <end position="96"/>
    </location>
</feature>
<dbReference type="Pfam" id="PF03062">
    <property type="entry name" value="MBOAT"/>
    <property type="match status" value="1"/>
</dbReference>
<feature type="transmembrane region" description="Helical" evidence="10">
    <location>
        <begin position="348"/>
        <end position="370"/>
    </location>
</feature>
<feature type="transmembrane region" description="Helical" evidence="10">
    <location>
        <begin position="150"/>
        <end position="169"/>
    </location>
</feature>
<proteinExistence type="inferred from homology"/>
<comment type="caution">
    <text evidence="11">The sequence shown here is derived from an EMBL/GenBank/DDBJ whole genome shotgun (WGS) entry which is preliminary data.</text>
</comment>
<keyword evidence="12" id="KW-1185">Reference proteome</keyword>
<dbReference type="InterPro" id="IPR024194">
    <property type="entry name" value="Ac/AlaTfrase_AlgI/DltB"/>
</dbReference>
<dbReference type="PANTHER" id="PTHR13285">
    <property type="entry name" value="ACYLTRANSFERASE"/>
    <property type="match status" value="1"/>
</dbReference>
<keyword evidence="6 10" id="KW-1133">Transmembrane helix</keyword>
<keyword evidence="3 9" id="KW-1003">Cell membrane</keyword>